<feature type="transmembrane region" description="Helical" evidence="1">
    <location>
        <begin position="12"/>
        <end position="33"/>
    </location>
</feature>
<dbReference type="AlphaFoldDB" id="I3CES0"/>
<feature type="transmembrane region" description="Helical" evidence="1">
    <location>
        <begin position="444"/>
        <end position="464"/>
    </location>
</feature>
<dbReference type="HOGENOM" id="CLU_410452_0_0_6"/>
<dbReference type="RefSeq" id="WP_002684741.1">
    <property type="nucleotide sequence ID" value="NZ_JH600070.1"/>
</dbReference>
<evidence type="ECO:0000313" key="3">
    <source>
        <dbReference type="Proteomes" id="UP000005744"/>
    </source>
</evidence>
<dbReference type="Proteomes" id="UP000005744">
    <property type="component" value="Unassembled WGS sequence"/>
</dbReference>
<gene>
    <name evidence="2" type="ORF">BegalDRAFT_1213</name>
</gene>
<keyword evidence="1" id="KW-0472">Membrane</keyword>
<feature type="transmembrane region" description="Helical" evidence="1">
    <location>
        <begin position="202"/>
        <end position="219"/>
    </location>
</feature>
<evidence type="ECO:0000256" key="1">
    <source>
        <dbReference type="SAM" id="Phobius"/>
    </source>
</evidence>
<keyword evidence="1" id="KW-0812">Transmembrane</keyword>
<protein>
    <recommendedName>
        <fullName evidence="4">PMT family glycosyltransferase, 4-amino-4-deoxy-L-arabinose transferase</fullName>
    </recommendedName>
</protein>
<feature type="transmembrane region" description="Helical" evidence="1">
    <location>
        <begin position="45"/>
        <end position="63"/>
    </location>
</feature>
<accession>I3CES0</accession>
<dbReference type="OrthoDB" id="118463at2"/>
<feature type="transmembrane region" description="Helical" evidence="1">
    <location>
        <begin position="476"/>
        <end position="493"/>
    </location>
</feature>
<organism evidence="2 3">
    <name type="scientific">Beggiatoa alba B18LD</name>
    <dbReference type="NCBI Taxonomy" id="395493"/>
    <lineage>
        <taxon>Bacteria</taxon>
        <taxon>Pseudomonadati</taxon>
        <taxon>Pseudomonadota</taxon>
        <taxon>Gammaproteobacteria</taxon>
        <taxon>Thiotrichales</taxon>
        <taxon>Thiotrichaceae</taxon>
        <taxon>Beggiatoa</taxon>
    </lineage>
</organism>
<keyword evidence="3" id="KW-1185">Reference proteome</keyword>
<dbReference type="EMBL" id="JH600070">
    <property type="protein sequence ID" value="EIJ42113.1"/>
    <property type="molecule type" value="Genomic_DNA"/>
</dbReference>
<feature type="transmembrane region" description="Helical" evidence="1">
    <location>
        <begin position="355"/>
        <end position="374"/>
    </location>
</feature>
<evidence type="ECO:0000313" key="2">
    <source>
        <dbReference type="EMBL" id="EIJ42113.1"/>
    </source>
</evidence>
<reference evidence="2 3" key="1">
    <citation type="submission" date="2011-11" db="EMBL/GenBank/DDBJ databases">
        <title>Improved High-Quality Draft sequence of Beggiatoa alba B18lD.</title>
        <authorList>
            <consortium name="US DOE Joint Genome Institute"/>
            <person name="Lucas S."/>
            <person name="Han J."/>
            <person name="Lapidus A."/>
            <person name="Cheng J.-F."/>
            <person name="Goodwin L."/>
            <person name="Pitluck S."/>
            <person name="Peters L."/>
            <person name="Mikhailova N."/>
            <person name="Held B."/>
            <person name="Detter J.C."/>
            <person name="Han C."/>
            <person name="Tapia R."/>
            <person name="Land M."/>
            <person name="Hauser L."/>
            <person name="Kyrpides N."/>
            <person name="Ivanova N."/>
            <person name="Pagani I."/>
            <person name="Samuel K."/>
            <person name="Teske A."/>
            <person name="Mueller J."/>
            <person name="Woyke T."/>
        </authorList>
    </citation>
    <scope>NUCLEOTIDE SEQUENCE [LARGE SCALE GENOMIC DNA]</scope>
    <source>
        <strain evidence="2 3">B18LD</strain>
    </source>
</reference>
<feature type="transmembrane region" description="Helical" evidence="1">
    <location>
        <begin position="69"/>
        <end position="89"/>
    </location>
</feature>
<sequence length="689" mass="77907">MAFWSQFWTQTAWGVCLSLFWFTLPGWGVARLLGLAERSTFLSTLLLAPTLGLCAYGSFSLLINAILPYHWITLVFSWLLFQAIVWTWIFKHPVSEQEAFCPIANRYSFWLLIGAGLWSLLPTVMIIPFFRDNGLYVIEMIFDHAKIALVDSIAREGLLPVNPYYAPDGETIPLIYYYTWHFLASQLKILIPNIQGWSVEVAFNWFTGFAVMGFLMGLATRISQQAKAGAFVLLFAICSQPIVLIDFFGDWVSQRFLLPDHPAEVLWLQMAWVPQHVLSALAVVLAIFLIARLLAQQHLQPATASILGLTVATGFGASTWVGGIGFAFASPALLLMLLGLRLPWASYFALLKNSLLAIGVTILFAFPLLISQVSGPSLAESQLPFGLEIYNTTALASRDTLKGQLFHIVAFWLQYLPLSLGICYLLGIFALFARRESNQTAKNFLWLSIATIFGFLFVTLFVKSTFWNNSFGWRSVLPPVMLLLVWAGVAATLPYTLDLSQWRENALFVRLRKWIPLLISIGVTIGILTTIRIVHLPRNFLDKSPEVTQLHQGFLRQYDAWATVRRLTEPTDIVQSNPDGYISLTPWPATLGYAVFADRKIAYANVEYATVFAYRYDPEKNKKQYQLIKDVFARPVSVEELSILRNQYKIKALLVDQHDPIWSSTYIEQSGVYRLAHQDTDYKVYLATP</sequence>
<feature type="transmembrane region" description="Helical" evidence="1">
    <location>
        <begin position="231"/>
        <end position="252"/>
    </location>
</feature>
<proteinExistence type="predicted"/>
<feature type="transmembrane region" description="Helical" evidence="1">
    <location>
        <begin position="332"/>
        <end position="350"/>
    </location>
</feature>
<feature type="transmembrane region" description="Helical" evidence="1">
    <location>
        <begin position="514"/>
        <end position="534"/>
    </location>
</feature>
<feature type="transmembrane region" description="Helical" evidence="1">
    <location>
        <begin position="405"/>
        <end position="432"/>
    </location>
</feature>
<feature type="transmembrane region" description="Helical" evidence="1">
    <location>
        <begin position="306"/>
        <end position="326"/>
    </location>
</feature>
<dbReference type="STRING" id="395493.BegalDRAFT_1213"/>
<evidence type="ECO:0008006" key="4">
    <source>
        <dbReference type="Google" id="ProtNLM"/>
    </source>
</evidence>
<keyword evidence="1" id="KW-1133">Transmembrane helix</keyword>
<feature type="transmembrane region" description="Helical" evidence="1">
    <location>
        <begin position="109"/>
        <end position="130"/>
    </location>
</feature>
<name>I3CES0_9GAMM</name>
<dbReference type="eggNOG" id="ENOG5031ZEM">
    <property type="taxonomic scope" value="Bacteria"/>
</dbReference>
<feature type="transmembrane region" description="Helical" evidence="1">
    <location>
        <begin position="272"/>
        <end position="294"/>
    </location>
</feature>